<feature type="region of interest" description="Disordered" evidence="1">
    <location>
        <begin position="124"/>
        <end position="155"/>
    </location>
</feature>
<sequence>MYRQMAAEKGLPSDCIAIAEVNGEMFCSVDKMKEVVQAGGTSKSNTYSIDHHFPGGESSEIGVILYADIATSEFKSFHLALKTLAESGTVDYVLRHYSKRENSRNVRLSGYGVELQIKSSEYKAQDDTKIEEDGNKEDDEEQEAEIEGFLFSKLE</sequence>
<accession>A0AAV2QD95</accession>
<dbReference type="GO" id="GO:0051082">
    <property type="term" value="F:unfolded protein binding"/>
    <property type="evidence" value="ECO:0007669"/>
    <property type="project" value="TreeGrafter"/>
</dbReference>
<dbReference type="GO" id="GO:0003980">
    <property type="term" value="F:UDP-glucose:glycoprotein glucosyltransferase activity"/>
    <property type="evidence" value="ECO:0007669"/>
    <property type="project" value="InterPro"/>
</dbReference>
<name>A0AAV2QD95_MEGNR</name>
<reference evidence="3 4" key="1">
    <citation type="submission" date="2024-05" db="EMBL/GenBank/DDBJ databases">
        <authorList>
            <person name="Wallberg A."/>
        </authorList>
    </citation>
    <scope>NUCLEOTIDE SEQUENCE [LARGE SCALE GENOMIC DNA]</scope>
</reference>
<dbReference type="Pfam" id="PF18400">
    <property type="entry name" value="Thioredoxin_12"/>
    <property type="match status" value="1"/>
</dbReference>
<organism evidence="3 4">
    <name type="scientific">Meganyctiphanes norvegica</name>
    <name type="common">Northern krill</name>
    <name type="synonym">Thysanopoda norvegica</name>
    <dbReference type="NCBI Taxonomy" id="48144"/>
    <lineage>
        <taxon>Eukaryota</taxon>
        <taxon>Metazoa</taxon>
        <taxon>Ecdysozoa</taxon>
        <taxon>Arthropoda</taxon>
        <taxon>Crustacea</taxon>
        <taxon>Multicrustacea</taxon>
        <taxon>Malacostraca</taxon>
        <taxon>Eumalacostraca</taxon>
        <taxon>Eucarida</taxon>
        <taxon>Euphausiacea</taxon>
        <taxon>Euphausiidae</taxon>
        <taxon>Meganyctiphanes</taxon>
    </lineage>
</organism>
<dbReference type="GO" id="GO:0005783">
    <property type="term" value="C:endoplasmic reticulum"/>
    <property type="evidence" value="ECO:0007669"/>
    <property type="project" value="TreeGrafter"/>
</dbReference>
<proteinExistence type="predicted"/>
<dbReference type="PANTHER" id="PTHR11226">
    <property type="entry name" value="UDP-GLUCOSE GLYCOPROTEIN:GLUCOSYLTRANSFERASE"/>
    <property type="match status" value="1"/>
</dbReference>
<dbReference type="InterPro" id="IPR009448">
    <property type="entry name" value="UDP-g_GGtrans"/>
</dbReference>
<feature type="non-terminal residue" evidence="3">
    <location>
        <position position="155"/>
    </location>
</feature>
<feature type="compositionally biased region" description="Acidic residues" evidence="1">
    <location>
        <begin position="134"/>
        <end position="146"/>
    </location>
</feature>
<comment type="caution">
    <text evidence="3">The sequence shown here is derived from an EMBL/GenBank/DDBJ whole genome shotgun (WGS) entry which is preliminary data.</text>
</comment>
<evidence type="ECO:0000313" key="3">
    <source>
        <dbReference type="EMBL" id="CAL4079899.1"/>
    </source>
</evidence>
<evidence type="ECO:0000313" key="4">
    <source>
        <dbReference type="Proteomes" id="UP001497623"/>
    </source>
</evidence>
<dbReference type="Proteomes" id="UP001497623">
    <property type="component" value="Unassembled WGS sequence"/>
</dbReference>
<dbReference type="EMBL" id="CAXKWB010005802">
    <property type="protein sequence ID" value="CAL4079899.1"/>
    <property type="molecule type" value="Genomic_DNA"/>
</dbReference>
<dbReference type="AlphaFoldDB" id="A0AAV2QD95"/>
<dbReference type="GO" id="GO:0018279">
    <property type="term" value="P:protein N-linked glycosylation via asparagine"/>
    <property type="evidence" value="ECO:0007669"/>
    <property type="project" value="TreeGrafter"/>
</dbReference>
<dbReference type="InterPro" id="IPR040693">
    <property type="entry name" value="UGGT_TRXL_1"/>
</dbReference>
<dbReference type="PANTHER" id="PTHR11226:SF0">
    <property type="entry name" value="UDP-GLUCOSE:GLYCOPROTEIN GLUCOSYLTRANSFERASE"/>
    <property type="match status" value="1"/>
</dbReference>
<feature type="domain" description="UGGT thioredoxin-like" evidence="2">
    <location>
        <begin position="1"/>
        <end position="104"/>
    </location>
</feature>
<dbReference type="GO" id="GO:0036503">
    <property type="term" value="P:ERAD pathway"/>
    <property type="evidence" value="ECO:0007669"/>
    <property type="project" value="TreeGrafter"/>
</dbReference>
<feature type="compositionally biased region" description="Basic and acidic residues" evidence="1">
    <location>
        <begin position="124"/>
        <end position="133"/>
    </location>
</feature>
<evidence type="ECO:0000259" key="2">
    <source>
        <dbReference type="Pfam" id="PF18400"/>
    </source>
</evidence>
<gene>
    <name evidence="3" type="ORF">MNOR_LOCUS11147</name>
</gene>
<protein>
    <recommendedName>
        <fullName evidence="2">UGGT thioredoxin-like domain-containing protein</fullName>
    </recommendedName>
</protein>
<keyword evidence="4" id="KW-1185">Reference proteome</keyword>
<evidence type="ECO:0000256" key="1">
    <source>
        <dbReference type="SAM" id="MobiDB-lite"/>
    </source>
</evidence>